<reference evidence="3" key="1">
    <citation type="submission" date="2013-09" db="EMBL/GenBank/DDBJ databases">
        <title>The Genome Sequence of Enterobacter cloacae BWH 31.</title>
        <authorList>
            <consortium name="The Broad Institute Genomics Platform"/>
            <consortium name="The Broad Institute Genome Sequencing Center for Infectious Disease"/>
            <person name="Murphy C."/>
            <person name="Cosimi L."/>
            <person name="Cerqueira G."/>
            <person name="Feldgarden M."/>
            <person name="Hung D."/>
            <person name="Onderdonk A.B."/>
            <person name="Ferraro M.J."/>
            <person name="Hooper D."/>
            <person name="Dekker J."/>
            <person name="O'Brien T."/>
            <person name="Huang S."/>
            <person name="Quan V."/>
            <person name="Ernst C."/>
            <person name="Delaney M."/>
            <person name="DuBois A."/>
            <person name="Young S.K."/>
            <person name="Zeng Q."/>
            <person name="Gargeya S."/>
            <person name="Fitzgerald M."/>
            <person name="Abouelleil A."/>
            <person name="Alvarado L."/>
            <person name="Berlin A.M."/>
            <person name="Chapman S.B."/>
            <person name="Gainer-Dewar J."/>
            <person name="Goldberg J."/>
            <person name="Gnerre S."/>
            <person name="Griggs A."/>
            <person name="Gujja S."/>
            <person name="Hansen M."/>
            <person name="Howarth C."/>
            <person name="Imamovic A."/>
            <person name="Ireland A."/>
            <person name="Larimer J."/>
            <person name="McCowan C."/>
            <person name="Murphy C."/>
            <person name="Pearson M."/>
            <person name="Poon T.W."/>
            <person name="Priest M."/>
            <person name="Roberts A."/>
            <person name="Saif S."/>
            <person name="Shea T."/>
            <person name="Sykes S."/>
            <person name="Wortman J."/>
            <person name="Nusbaum C."/>
            <person name="Birren B."/>
        </authorList>
    </citation>
    <scope>NUCLEOTIDE SEQUENCE [LARGE SCALE GENOMIC DNA]</scope>
    <source>
        <strain evidence="3">BWH 31</strain>
    </source>
</reference>
<dbReference type="RefSeq" id="WP_023309076.1">
    <property type="nucleotide sequence ID" value="NZ_FKCC01000003.1"/>
</dbReference>
<dbReference type="Proteomes" id="UP000017391">
    <property type="component" value="Unassembled WGS sequence"/>
</dbReference>
<sequence>MSMKNMFKGFYTGNIKENNEVYTDENTIFVFDTNVILDLYRNNSETISAIKKSIEQVKDRVFLPYFTALEYQRRRLGVIDDQKHLISSTTSPIVEIITYSSKMIEKCTNSKARHYEGLNRQVLDLISRSNELLNTGLESMYETLQESIEELNTKDIHREWIDSIFSGKIGTKKEQEYIDNLDVECKKRFDSKTPPGFCDIDKLNKPDNIFVYDGIKYQRAFGDFYIWKEIMEHAANIQAKNVFLITNDAKDDFIFKVGRDKDNRENKGVHAILREEIVNTANVQNFDVLNTKELILNINNAFDLKIDTGNLNISTGNSHTARDKISSGEYRIILENKIKRTKIELSELSRKLEAATDPEIIARIRLLMKGKLISNKKANALLSSVQE</sequence>
<comment type="caution">
    <text evidence="2">The sequence shown here is derived from an EMBL/GenBank/DDBJ whole genome shotgun (WGS) entry which is preliminary data.</text>
</comment>
<evidence type="ECO:0000313" key="2">
    <source>
        <dbReference type="EMBL" id="ESM40296.1"/>
    </source>
</evidence>
<dbReference type="AlphaFoldDB" id="A0ABC9UH95"/>
<accession>A0ABC9UH95</accession>
<name>A0ABC9UH95_ENTAS</name>
<dbReference type="Pfam" id="PF18476">
    <property type="entry name" value="PIN_8"/>
    <property type="match status" value="1"/>
</dbReference>
<proteinExistence type="predicted"/>
<protein>
    <recommendedName>
        <fullName evidence="1">PIN like domain-containing protein</fullName>
    </recommendedName>
</protein>
<feature type="domain" description="PIN like" evidence="1">
    <location>
        <begin position="28"/>
        <end position="260"/>
    </location>
</feature>
<gene>
    <name evidence="2" type="ORF">L402_00473</name>
</gene>
<dbReference type="EMBL" id="AYIP01000002">
    <property type="protein sequence ID" value="ESM40296.1"/>
    <property type="molecule type" value="Genomic_DNA"/>
</dbReference>
<evidence type="ECO:0000259" key="1">
    <source>
        <dbReference type="Pfam" id="PF18476"/>
    </source>
</evidence>
<evidence type="ECO:0000313" key="3">
    <source>
        <dbReference type="Proteomes" id="UP000017391"/>
    </source>
</evidence>
<organism evidence="2 3">
    <name type="scientific">Enterobacter asburiae</name>
    <dbReference type="NCBI Taxonomy" id="61645"/>
    <lineage>
        <taxon>Bacteria</taxon>
        <taxon>Pseudomonadati</taxon>
        <taxon>Pseudomonadota</taxon>
        <taxon>Gammaproteobacteria</taxon>
        <taxon>Enterobacterales</taxon>
        <taxon>Enterobacteriaceae</taxon>
        <taxon>Enterobacter</taxon>
        <taxon>Enterobacter cloacae complex</taxon>
    </lineage>
</organism>
<dbReference type="InterPro" id="IPR041578">
    <property type="entry name" value="PIN_8"/>
</dbReference>